<keyword evidence="13" id="KW-1185">Reference proteome</keyword>
<dbReference type="AlphaFoldDB" id="A0A369B2H0"/>
<dbReference type="GO" id="GO:0008811">
    <property type="term" value="F:chloramphenicol O-acetyltransferase activity"/>
    <property type="evidence" value="ECO:0007669"/>
    <property type="project" value="UniProtKB-EC"/>
</dbReference>
<dbReference type="OrthoDB" id="9801766at2"/>
<comment type="similarity">
    <text evidence="2 11">Belongs to the chloramphenicol acetyltransferase family.</text>
</comment>
<evidence type="ECO:0000256" key="10">
    <source>
        <dbReference type="RuleBase" id="RU000503"/>
    </source>
</evidence>
<dbReference type="PROSITE" id="PS00100">
    <property type="entry name" value="CAT"/>
    <property type="match status" value="1"/>
</dbReference>
<evidence type="ECO:0000256" key="3">
    <source>
        <dbReference type="ARBA" id="ARBA00011233"/>
    </source>
</evidence>
<comment type="caution">
    <text evidence="12">The sequence shown here is derived from an EMBL/GenBank/DDBJ whole genome shotgun (WGS) entry which is preliminary data.</text>
</comment>
<dbReference type="EC" id="2.3.1.28" evidence="4 10"/>
<dbReference type="PANTHER" id="PTHR38474:SF2">
    <property type="entry name" value="CHLORAMPHENICOL ACETYLTRANSFERASE"/>
    <property type="match status" value="1"/>
</dbReference>
<sequence>MTYKKIDLKTWNRKEHFEGFMESGTSFSLTTKLDVTLFYKRIKEKKLKFYPTFIHQVTQVVNEFDCFKIGFNENQELVLWDHVEANYTINSKVSDNFISVWTPWHKEVSSFQELYLETLNQHETSKKMAPQVDMPLNLFVISMLPWISFDGFNLNINNNETFLAPIITAGKMIEQQDKKLLPVAIQVHHATSDGYHVALLVDKLQTQFNQF</sequence>
<dbReference type="InterPro" id="IPR001707">
    <property type="entry name" value="Cmp_AcTrfase"/>
</dbReference>
<evidence type="ECO:0000256" key="1">
    <source>
        <dbReference type="ARBA" id="ARBA00002150"/>
    </source>
</evidence>
<dbReference type="PIRSF" id="PIRSF000440">
    <property type="entry name" value="CAT"/>
    <property type="match status" value="1"/>
</dbReference>
<keyword evidence="7 10" id="KW-0046">Antibiotic resistance</keyword>
<dbReference type="InterPro" id="IPR023213">
    <property type="entry name" value="CAT-like_dom_sf"/>
</dbReference>
<dbReference type="GeneID" id="63145851"/>
<feature type="active site" description="Proton acceptor" evidence="9">
    <location>
        <position position="189"/>
    </location>
</feature>
<reference evidence="12 13" key="1">
    <citation type="submission" date="2017-05" db="EMBL/GenBank/DDBJ databases">
        <title>Vagococcus spp. assemblies.</title>
        <authorList>
            <person name="Gulvik C.A."/>
        </authorList>
    </citation>
    <scope>NUCLEOTIDE SEQUENCE [LARGE SCALE GENOMIC DNA]</scope>
    <source>
        <strain evidence="12 13">NCFB 2497</strain>
    </source>
</reference>
<evidence type="ECO:0000256" key="8">
    <source>
        <dbReference type="ARBA" id="ARBA00023315"/>
    </source>
</evidence>
<keyword evidence="6 10" id="KW-0808">Transferase</keyword>
<dbReference type="SMART" id="SM01059">
    <property type="entry name" value="CAT"/>
    <property type="match status" value="1"/>
</dbReference>
<comment type="catalytic activity">
    <reaction evidence="10">
        <text>chloramphenicol + acetyl-CoA = chloramphenicol 3-acetate + CoA</text>
        <dbReference type="Rhea" id="RHEA:18421"/>
        <dbReference type="ChEBI" id="CHEBI:16730"/>
        <dbReference type="ChEBI" id="CHEBI:17698"/>
        <dbReference type="ChEBI" id="CHEBI:57287"/>
        <dbReference type="ChEBI" id="CHEBI:57288"/>
        <dbReference type="EC" id="2.3.1.28"/>
    </reaction>
</comment>
<dbReference type="Pfam" id="PF00302">
    <property type="entry name" value="CAT"/>
    <property type="match status" value="1"/>
</dbReference>
<protein>
    <recommendedName>
        <fullName evidence="5 10">Chloramphenicol acetyltransferase</fullName>
        <ecNumber evidence="4 10">2.3.1.28</ecNumber>
    </recommendedName>
</protein>
<evidence type="ECO:0000256" key="9">
    <source>
        <dbReference type="PIRSR" id="PIRSR000440-1"/>
    </source>
</evidence>
<evidence type="ECO:0000256" key="11">
    <source>
        <dbReference type="RuleBase" id="RU004156"/>
    </source>
</evidence>
<dbReference type="RefSeq" id="WP_114289062.1">
    <property type="nucleotide sequence ID" value="NZ_CP081461.1"/>
</dbReference>
<evidence type="ECO:0000313" key="12">
    <source>
        <dbReference type="EMBL" id="RSU03877.1"/>
    </source>
</evidence>
<dbReference type="PANTHER" id="PTHR38474">
    <property type="entry name" value="SLR0299 PROTEIN"/>
    <property type="match status" value="1"/>
</dbReference>
<dbReference type="EMBL" id="NGJX01000003">
    <property type="protein sequence ID" value="RSU03877.1"/>
    <property type="molecule type" value="Genomic_DNA"/>
</dbReference>
<evidence type="ECO:0000256" key="7">
    <source>
        <dbReference type="ARBA" id="ARBA00023251"/>
    </source>
</evidence>
<dbReference type="Proteomes" id="UP000288197">
    <property type="component" value="Unassembled WGS sequence"/>
</dbReference>
<dbReference type="InterPro" id="IPR018372">
    <property type="entry name" value="Chloramphenicol_AcTrfase_AS"/>
</dbReference>
<name>A0A369B2H0_9ENTE</name>
<dbReference type="Gene3D" id="3.30.559.10">
    <property type="entry name" value="Chloramphenicol acetyltransferase-like domain"/>
    <property type="match status" value="1"/>
</dbReference>
<evidence type="ECO:0000256" key="2">
    <source>
        <dbReference type="ARBA" id="ARBA00010571"/>
    </source>
</evidence>
<comment type="subunit">
    <text evidence="3">Homotrimer.</text>
</comment>
<proteinExistence type="inferred from homology"/>
<evidence type="ECO:0000256" key="4">
    <source>
        <dbReference type="ARBA" id="ARBA00013235"/>
    </source>
</evidence>
<evidence type="ECO:0000256" key="6">
    <source>
        <dbReference type="ARBA" id="ARBA00022679"/>
    </source>
</evidence>
<gene>
    <name evidence="12" type="ORF">CBF32_04185</name>
</gene>
<dbReference type="SUPFAM" id="SSF52777">
    <property type="entry name" value="CoA-dependent acyltransferases"/>
    <property type="match status" value="1"/>
</dbReference>
<accession>A0A369B2H0</accession>
<keyword evidence="8 10" id="KW-0012">Acyltransferase</keyword>
<comment type="function">
    <text evidence="1 10">This enzyme is an effector of chloramphenicol resistance in bacteria.</text>
</comment>
<evidence type="ECO:0000256" key="5">
    <source>
        <dbReference type="ARBA" id="ARBA00020291"/>
    </source>
</evidence>
<evidence type="ECO:0000313" key="13">
    <source>
        <dbReference type="Proteomes" id="UP000288197"/>
    </source>
</evidence>
<organism evidence="12 13">
    <name type="scientific">Vagococcus fluvialis</name>
    <dbReference type="NCBI Taxonomy" id="2738"/>
    <lineage>
        <taxon>Bacteria</taxon>
        <taxon>Bacillati</taxon>
        <taxon>Bacillota</taxon>
        <taxon>Bacilli</taxon>
        <taxon>Lactobacillales</taxon>
        <taxon>Enterococcaceae</taxon>
        <taxon>Vagococcus</taxon>
    </lineage>
</organism>
<dbReference type="GO" id="GO:0046677">
    <property type="term" value="P:response to antibiotic"/>
    <property type="evidence" value="ECO:0007669"/>
    <property type="project" value="UniProtKB-KW"/>
</dbReference>